<evidence type="ECO:0000259" key="7">
    <source>
        <dbReference type="Pfam" id="PF01212"/>
    </source>
</evidence>
<dbReference type="PIRSF" id="PIRSF017617">
    <property type="entry name" value="Thr_aldolase"/>
    <property type="match status" value="1"/>
</dbReference>
<dbReference type="Gene3D" id="3.90.1150.10">
    <property type="entry name" value="Aspartate Aminotransferase, domain 1"/>
    <property type="match status" value="1"/>
</dbReference>
<keyword evidence="9" id="KW-1185">Reference proteome</keyword>
<dbReference type="GO" id="GO:0008732">
    <property type="term" value="F:L-allo-threonine aldolase activity"/>
    <property type="evidence" value="ECO:0007669"/>
    <property type="project" value="TreeGrafter"/>
</dbReference>
<evidence type="ECO:0000256" key="4">
    <source>
        <dbReference type="ARBA" id="ARBA00023239"/>
    </source>
</evidence>
<feature type="modified residue" description="N6-(pyridoxal phosphate)lysine" evidence="5">
    <location>
        <position position="261"/>
    </location>
</feature>
<dbReference type="NCBIfam" id="NF041359">
    <property type="entry name" value="GntG_guanitoxin"/>
    <property type="match status" value="1"/>
</dbReference>
<evidence type="ECO:0000256" key="6">
    <source>
        <dbReference type="SAM" id="MobiDB-lite"/>
    </source>
</evidence>
<proteinExistence type="inferred from homology"/>
<dbReference type="STRING" id="1569628.A0A316UR84"/>
<dbReference type="GeneID" id="37028084"/>
<dbReference type="Pfam" id="PF01212">
    <property type="entry name" value="Beta_elim_lyase"/>
    <property type="match status" value="1"/>
</dbReference>
<dbReference type="InterPro" id="IPR023603">
    <property type="entry name" value="Low_specificity_L-TA-like"/>
</dbReference>
<dbReference type="InterPro" id="IPR015422">
    <property type="entry name" value="PyrdxlP-dep_Trfase_small"/>
</dbReference>
<dbReference type="InterPro" id="IPR015424">
    <property type="entry name" value="PyrdxlP-dep_Trfase"/>
</dbReference>
<accession>A0A316UR84</accession>
<evidence type="ECO:0000313" key="8">
    <source>
        <dbReference type="EMBL" id="PWN27484.1"/>
    </source>
</evidence>
<dbReference type="OrthoDB" id="10261951at2759"/>
<gene>
    <name evidence="8" type="ORF">BDZ90DRAFT_232462</name>
</gene>
<name>A0A316UR84_9BASI</name>
<comment type="cofactor">
    <cofactor evidence="1">
        <name>pyridoxal 5'-phosphate</name>
        <dbReference type="ChEBI" id="CHEBI:597326"/>
    </cofactor>
</comment>
<feature type="region of interest" description="Disordered" evidence="6">
    <location>
        <begin position="1"/>
        <end position="59"/>
    </location>
</feature>
<evidence type="ECO:0000256" key="2">
    <source>
        <dbReference type="ARBA" id="ARBA00006966"/>
    </source>
</evidence>
<organism evidence="8 9">
    <name type="scientific">Jaminaea rosea</name>
    <dbReference type="NCBI Taxonomy" id="1569628"/>
    <lineage>
        <taxon>Eukaryota</taxon>
        <taxon>Fungi</taxon>
        <taxon>Dikarya</taxon>
        <taxon>Basidiomycota</taxon>
        <taxon>Ustilaginomycotina</taxon>
        <taxon>Exobasidiomycetes</taxon>
        <taxon>Microstromatales</taxon>
        <taxon>Microstromatales incertae sedis</taxon>
        <taxon>Jaminaea</taxon>
    </lineage>
</organism>
<evidence type="ECO:0000256" key="3">
    <source>
        <dbReference type="ARBA" id="ARBA00022898"/>
    </source>
</evidence>
<dbReference type="Proteomes" id="UP000245884">
    <property type="component" value="Unassembled WGS sequence"/>
</dbReference>
<dbReference type="SUPFAM" id="SSF53383">
    <property type="entry name" value="PLP-dependent transferases"/>
    <property type="match status" value="1"/>
</dbReference>
<evidence type="ECO:0000313" key="9">
    <source>
        <dbReference type="Proteomes" id="UP000245884"/>
    </source>
</evidence>
<dbReference type="InterPro" id="IPR015421">
    <property type="entry name" value="PyrdxlP-dep_Trfase_major"/>
</dbReference>
<dbReference type="GO" id="GO:0005829">
    <property type="term" value="C:cytosol"/>
    <property type="evidence" value="ECO:0007669"/>
    <property type="project" value="TreeGrafter"/>
</dbReference>
<keyword evidence="4" id="KW-0456">Lyase</keyword>
<dbReference type="RefSeq" id="XP_025362096.1">
    <property type="nucleotide sequence ID" value="XM_025506261.1"/>
</dbReference>
<evidence type="ECO:0000256" key="1">
    <source>
        <dbReference type="ARBA" id="ARBA00001933"/>
    </source>
</evidence>
<dbReference type="PANTHER" id="PTHR48097">
    <property type="entry name" value="L-THREONINE ALDOLASE-RELATED"/>
    <property type="match status" value="1"/>
</dbReference>
<protein>
    <recommendedName>
        <fullName evidence="7">Aromatic amino acid beta-eliminating lyase/threonine aldolase domain-containing protein</fullName>
    </recommendedName>
</protein>
<dbReference type="GO" id="GO:0006567">
    <property type="term" value="P:L-threonine catabolic process"/>
    <property type="evidence" value="ECO:0007669"/>
    <property type="project" value="TreeGrafter"/>
</dbReference>
<dbReference type="PANTHER" id="PTHR48097:SF9">
    <property type="entry name" value="L-THREONINE ALDOLASE"/>
    <property type="match status" value="1"/>
</dbReference>
<dbReference type="EMBL" id="KZ819668">
    <property type="protein sequence ID" value="PWN27484.1"/>
    <property type="molecule type" value="Genomic_DNA"/>
</dbReference>
<dbReference type="FunFam" id="3.40.640.10:FF:000030">
    <property type="entry name" value="Low-specificity L-threonine aldolase"/>
    <property type="match status" value="1"/>
</dbReference>
<feature type="compositionally biased region" description="Low complexity" evidence="6">
    <location>
        <begin position="1"/>
        <end position="28"/>
    </location>
</feature>
<dbReference type="Gene3D" id="3.40.640.10">
    <property type="entry name" value="Type I PLP-dependent aspartate aminotransferase-like (Major domain)"/>
    <property type="match status" value="1"/>
</dbReference>
<keyword evidence="3" id="KW-0663">Pyridoxal phosphate</keyword>
<dbReference type="GO" id="GO:0006545">
    <property type="term" value="P:glycine biosynthetic process"/>
    <property type="evidence" value="ECO:0007669"/>
    <property type="project" value="TreeGrafter"/>
</dbReference>
<sequence length="417" mass="44961">MSSSSSSRIANPPSPPSSSATTTATTGVQPPPPPARFQLPNSSSSTSTPDNAEMLRSVGRDFRSDTVTIPTDRMFTEMALASRGDDVFQEDTTTADFEASIAALTGKESGLYVVSGTASNQLALRTHLAKCMPPSSVLMDSRAHIHAHEAGALAMISQATTLAIKPANGRHLTWEEDVAPNLVPDTGDIHLCPTRVVALENTLWGTIFPHEELEKISRECRSRGILMHLDGARLWNVSAKTGKSMRELCEPFDTVSLCLSKGLGAPVGSILVGPNSFTRSARHFRKLLGGGVRQIGPLVAAARVAVEDHFPKLPHTHSLASWLASQLSSLGVKLPNGEPETNMLFVDVQPLGFTNDQLNARLAEEGIKTWAPRIVVHHQIEASAVKRVVEVVVEMKGEVEREGKIREAGPYKKKGMY</sequence>
<dbReference type="InterPro" id="IPR001597">
    <property type="entry name" value="ArAA_b-elim_lyase/Thr_aldolase"/>
</dbReference>
<feature type="domain" description="Aromatic amino acid beta-eliminating lyase/threonine aldolase" evidence="7">
    <location>
        <begin position="61"/>
        <end position="348"/>
    </location>
</feature>
<reference evidence="8 9" key="1">
    <citation type="journal article" date="2018" name="Mol. Biol. Evol.">
        <title>Broad Genomic Sampling Reveals a Smut Pathogenic Ancestry of the Fungal Clade Ustilaginomycotina.</title>
        <authorList>
            <person name="Kijpornyongpan T."/>
            <person name="Mondo S.J."/>
            <person name="Barry K."/>
            <person name="Sandor L."/>
            <person name="Lee J."/>
            <person name="Lipzen A."/>
            <person name="Pangilinan J."/>
            <person name="LaButti K."/>
            <person name="Hainaut M."/>
            <person name="Henrissat B."/>
            <person name="Grigoriev I.V."/>
            <person name="Spatafora J.W."/>
            <person name="Aime M.C."/>
        </authorList>
    </citation>
    <scope>NUCLEOTIDE SEQUENCE [LARGE SCALE GENOMIC DNA]</scope>
    <source>
        <strain evidence="8 9">MCA 5214</strain>
    </source>
</reference>
<dbReference type="AlphaFoldDB" id="A0A316UR84"/>
<evidence type="ECO:0000256" key="5">
    <source>
        <dbReference type="PIRSR" id="PIRSR017617-1"/>
    </source>
</evidence>
<comment type="similarity">
    <text evidence="2">Belongs to the threonine aldolase family.</text>
</comment>